<protein>
    <submittedName>
        <fullName evidence="3">AP endonuclease, family 2</fullName>
    </submittedName>
</protein>
<organism evidence="3 4">
    <name type="scientific">Ketogulonicigenium vulgare (strain WSH-001)</name>
    <dbReference type="NCBI Taxonomy" id="759362"/>
    <lineage>
        <taxon>Bacteria</taxon>
        <taxon>Pseudomonadati</taxon>
        <taxon>Pseudomonadota</taxon>
        <taxon>Alphaproteobacteria</taxon>
        <taxon>Rhodobacterales</taxon>
        <taxon>Roseobacteraceae</taxon>
        <taxon>Ketogulonicigenium</taxon>
    </lineage>
</organism>
<dbReference type="PANTHER" id="PTHR12110:SF41">
    <property type="entry name" value="INOSOSE DEHYDRATASE"/>
    <property type="match status" value="1"/>
</dbReference>
<evidence type="ECO:0000313" key="3">
    <source>
        <dbReference type="EMBL" id="AEM42613.1"/>
    </source>
</evidence>
<keyword evidence="3" id="KW-0614">Plasmid</keyword>
<feature type="chain" id="PRO_5003392233" evidence="1">
    <location>
        <begin position="28"/>
        <end position="303"/>
    </location>
</feature>
<dbReference type="Gene3D" id="3.20.20.150">
    <property type="entry name" value="Divalent-metal-dependent TIM barrel enzymes"/>
    <property type="match status" value="1"/>
</dbReference>
<evidence type="ECO:0000256" key="1">
    <source>
        <dbReference type="SAM" id="SignalP"/>
    </source>
</evidence>
<dbReference type="InterPro" id="IPR050312">
    <property type="entry name" value="IolE/XylAMocC-like"/>
</dbReference>
<dbReference type="SUPFAM" id="SSF51658">
    <property type="entry name" value="Xylose isomerase-like"/>
    <property type="match status" value="1"/>
</dbReference>
<feature type="signal peptide" evidence="1">
    <location>
        <begin position="1"/>
        <end position="27"/>
    </location>
</feature>
<gene>
    <name evidence="3" type="ordered locus">KVU_PA0196</name>
</gene>
<dbReference type="GO" id="GO:0004519">
    <property type="term" value="F:endonuclease activity"/>
    <property type="evidence" value="ECO:0007669"/>
    <property type="project" value="UniProtKB-KW"/>
</dbReference>
<name>F9YB61_KETVW</name>
<dbReference type="EMBL" id="CP002019">
    <property type="protein sequence ID" value="AEM42613.1"/>
    <property type="molecule type" value="Genomic_DNA"/>
</dbReference>
<geneLocation type="plasmid" evidence="4">
    <name>pKVU_100</name>
</geneLocation>
<evidence type="ECO:0000313" key="4">
    <source>
        <dbReference type="Proteomes" id="UP000000692"/>
    </source>
</evidence>
<dbReference type="AlphaFoldDB" id="F9YB61"/>
<dbReference type="InterPro" id="IPR036237">
    <property type="entry name" value="Xyl_isomerase-like_sf"/>
</dbReference>
<dbReference type="Proteomes" id="UP000000692">
    <property type="component" value="Plasmid 1"/>
</dbReference>
<accession>F9YB61</accession>
<dbReference type="OrthoDB" id="9798407at2"/>
<sequence length="303" mass="31655">MKLKYAIRGLILASAAPIAVMATPVFAQSSEMSHLGIPVDRIGLVAFTIRDQIAADARGAVEAVAACGIPNIEFSFSNFDGGVASFQGIPVSDIVTMSSELGFAVPSLGVSGADLTDRLDQVIAAAQAVGASYVRISGARPAEGATQTEAEYLAFAEILNNAGGPLNEAGIMPLYHNHGWEFEALADGRTGMDVLFAETNPETVGFELDLYWTEVGGGNALDLIAANPGRFPAFHVKDAQTVTTDGVETTTFATVGQGFIDFGTILAQAEVAGAEYFFIENDQPQPDGITSACESYAYITGTP</sequence>
<dbReference type="PANTHER" id="PTHR12110">
    <property type="entry name" value="HYDROXYPYRUVATE ISOMERASE"/>
    <property type="match status" value="1"/>
</dbReference>
<dbReference type="HOGENOM" id="CLU_059523_1_0_5"/>
<proteinExistence type="predicted"/>
<evidence type="ECO:0000259" key="2">
    <source>
        <dbReference type="Pfam" id="PF01261"/>
    </source>
</evidence>
<keyword evidence="3" id="KW-0378">Hydrolase</keyword>
<reference evidence="3 4" key="1">
    <citation type="journal article" date="2011" name="J. Bacteriol.">
        <title>Complete genome sequence of the industrial strain Ketogulonicigenium vulgare WSH-001.</title>
        <authorList>
            <person name="Liu L."/>
            <person name="Li Y."/>
            <person name="Zhang J."/>
            <person name="Zhou Z."/>
            <person name="Liu J."/>
            <person name="Li X."/>
            <person name="Zhou J."/>
            <person name="Du G."/>
            <person name="Wang L."/>
            <person name="Chen J."/>
        </authorList>
    </citation>
    <scope>NUCLEOTIDE SEQUENCE [LARGE SCALE GENOMIC DNA]</scope>
    <source>
        <strain evidence="3 4">WSH-001</strain>
        <plasmid evidence="4">pKVU_100</plasmid>
    </source>
</reference>
<dbReference type="InterPro" id="IPR013022">
    <property type="entry name" value="Xyl_isomerase-like_TIM-brl"/>
</dbReference>
<keyword evidence="4" id="KW-1185">Reference proteome</keyword>
<feature type="domain" description="Xylose isomerase-like TIM barrel" evidence="2">
    <location>
        <begin position="93"/>
        <end position="280"/>
    </location>
</feature>
<dbReference type="KEGG" id="kvl:KVU_PA0196"/>
<keyword evidence="1" id="KW-0732">Signal</keyword>
<dbReference type="Pfam" id="PF01261">
    <property type="entry name" value="AP_endonuc_2"/>
    <property type="match status" value="1"/>
</dbReference>
<keyword evidence="3" id="KW-0255">Endonuclease</keyword>
<keyword evidence="3" id="KW-0540">Nuclease</keyword>
<dbReference type="RefSeq" id="WP_013368543.1">
    <property type="nucleotide sequence ID" value="NC_017386.1"/>
</dbReference>